<dbReference type="InParanoid" id="K1PX22"/>
<name>K1PX22_MAGGI</name>
<reference evidence="1" key="1">
    <citation type="journal article" date="2012" name="Nature">
        <title>The oyster genome reveals stress adaptation and complexity of shell formation.</title>
        <authorList>
            <person name="Zhang G."/>
            <person name="Fang X."/>
            <person name="Guo X."/>
            <person name="Li L."/>
            <person name="Luo R."/>
            <person name="Xu F."/>
            <person name="Yang P."/>
            <person name="Zhang L."/>
            <person name="Wang X."/>
            <person name="Qi H."/>
            <person name="Xiong Z."/>
            <person name="Que H."/>
            <person name="Xie Y."/>
            <person name="Holland P.W."/>
            <person name="Paps J."/>
            <person name="Zhu Y."/>
            <person name="Wu F."/>
            <person name="Chen Y."/>
            <person name="Wang J."/>
            <person name="Peng C."/>
            <person name="Meng J."/>
            <person name="Yang L."/>
            <person name="Liu J."/>
            <person name="Wen B."/>
            <person name="Zhang N."/>
            <person name="Huang Z."/>
            <person name="Zhu Q."/>
            <person name="Feng Y."/>
            <person name="Mount A."/>
            <person name="Hedgecock D."/>
            <person name="Xu Z."/>
            <person name="Liu Y."/>
            <person name="Domazet-Loso T."/>
            <person name="Du Y."/>
            <person name="Sun X."/>
            <person name="Zhang S."/>
            <person name="Liu B."/>
            <person name="Cheng P."/>
            <person name="Jiang X."/>
            <person name="Li J."/>
            <person name="Fan D."/>
            <person name="Wang W."/>
            <person name="Fu W."/>
            <person name="Wang T."/>
            <person name="Wang B."/>
            <person name="Zhang J."/>
            <person name="Peng Z."/>
            <person name="Li Y."/>
            <person name="Li N."/>
            <person name="Wang J."/>
            <person name="Chen M."/>
            <person name="He Y."/>
            <person name="Tan F."/>
            <person name="Song X."/>
            <person name="Zheng Q."/>
            <person name="Huang R."/>
            <person name="Yang H."/>
            <person name="Du X."/>
            <person name="Chen L."/>
            <person name="Yang M."/>
            <person name="Gaffney P.M."/>
            <person name="Wang S."/>
            <person name="Luo L."/>
            <person name="She Z."/>
            <person name="Ming Y."/>
            <person name="Huang W."/>
            <person name="Zhang S."/>
            <person name="Huang B."/>
            <person name="Zhang Y."/>
            <person name="Qu T."/>
            <person name="Ni P."/>
            <person name="Miao G."/>
            <person name="Wang J."/>
            <person name="Wang Q."/>
            <person name="Steinberg C.E."/>
            <person name="Wang H."/>
            <person name="Li N."/>
            <person name="Qian L."/>
            <person name="Zhang G."/>
            <person name="Li Y."/>
            <person name="Yang H."/>
            <person name="Liu X."/>
            <person name="Wang J."/>
            <person name="Yin Y."/>
            <person name="Wang J."/>
        </authorList>
    </citation>
    <scope>NUCLEOTIDE SEQUENCE [LARGE SCALE GENOMIC DNA]</scope>
    <source>
        <strain evidence="1">05x7-T-G4-1.051#20</strain>
    </source>
</reference>
<dbReference type="AlphaFoldDB" id="K1PX22"/>
<dbReference type="HOGENOM" id="CLU_2998473_0_0_1"/>
<accession>K1PX22</accession>
<protein>
    <submittedName>
        <fullName evidence="1">Uncharacterized protein</fullName>
    </submittedName>
</protein>
<evidence type="ECO:0000313" key="1">
    <source>
        <dbReference type="EMBL" id="EKC20945.1"/>
    </source>
</evidence>
<organism evidence="1">
    <name type="scientific">Magallana gigas</name>
    <name type="common">Pacific oyster</name>
    <name type="synonym">Crassostrea gigas</name>
    <dbReference type="NCBI Taxonomy" id="29159"/>
    <lineage>
        <taxon>Eukaryota</taxon>
        <taxon>Metazoa</taxon>
        <taxon>Spiralia</taxon>
        <taxon>Lophotrochozoa</taxon>
        <taxon>Mollusca</taxon>
        <taxon>Bivalvia</taxon>
        <taxon>Autobranchia</taxon>
        <taxon>Pteriomorphia</taxon>
        <taxon>Ostreida</taxon>
        <taxon>Ostreoidea</taxon>
        <taxon>Ostreidae</taxon>
        <taxon>Magallana</taxon>
    </lineage>
</organism>
<sequence>MGKLLPIVGTSKIFHENIFLKISDDAVKHEIQKNPLVLQLRKGYMRKMEPISINTST</sequence>
<gene>
    <name evidence="1" type="ORF">CGI_10005043</name>
</gene>
<dbReference type="EMBL" id="JH819077">
    <property type="protein sequence ID" value="EKC20945.1"/>
    <property type="molecule type" value="Genomic_DNA"/>
</dbReference>
<proteinExistence type="predicted"/>